<dbReference type="GO" id="GO:0016874">
    <property type="term" value="F:ligase activity"/>
    <property type="evidence" value="ECO:0007669"/>
    <property type="project" value="InterPro"/>
</dbReference>
<dbReference type="AlphaFoldDB" id="A0A1H6EDX3"/>
<dbReference type="GO" id="GO:0003677">
    <property type="term" value="F:DNA binding"/>
    <property type="evidence" value="ECO:0007669"/>
    <property type="project" value="UniProtKB-UniRule"/>
</dbReference>
<evidence type="ECO:0000256" key="2">
    <source>
        <dbReference type="ARBA" id="ARBA00023015"/>
    </source>
</evidence>
<dbReference type="Gene3D" id="1.25.40.10">
    <property type="entry name" value="Tetratricopeptide repeat domain"/>
    <property type="match status" value="1"/>
</dbReference>
<dbReference type="SUPFAM" id="SSF52096">
    <property type="entry name" value="ClpP/crotonase"/>
    <property type="match status" value="2"/>
</dbReference>
<name>A0A1H6EDX3_9ACTN</name>
<keyword evidence="4" id="KW-0804">Transcription</keyword>
<dbReference type="InterPro" id="IPR034733">
    <property type="entry name" value="AcCoA_carboxyl_beta"/>
</dbReference>
<dbReference type="GO" id="GO:0016740">
    <property type="term" value="F:transferase activity"/>
    <property type="evidence" value="ECO:0007669"/>
    <property type="project" value="UniProtKB-KW"/>
</dbReference>
<dbReference type="Gene3D" id="3.90.226.10">
    <property type="entry name" value="2-enoyl-CoA Hydratase, Chain A, domain 1"/>
    <property type="match status" value="2"/>
</dbReference>
<dbReference type="InterPro" id="IPR001867">
    <property type="entry name" value="OmpR/PhoB-type_DNA-bd"/>
</dbReference>
<evidence type="ECO:0000256" key="5">
    <source>
        <dbReference type="PROSITE-ProRule" id="PRU01091"/>
    </source>
</evidence>
<dbReference type="InterPro" id="IPR011763">
    <property type="entry name" value="COA_CT_C"/>
</dbReference>
<dbReference type="EMBL" id="FNVT01000009">
    <property type="protein sequence ID" value="SEG95453.1"/>
    <property type="molecule type" value="Genomic_DNA"/>
</dbReference>
<dbReference type="SMART" id="SM00862">
    <property type="entry name" value="Trans_reg_C"/>
    <property type="match status" value="1"/>
</dbReference>
<dbReference type="SUPFAM" id="SSF48452">
    <property type="entry name" value="TPR-like"/>
    <property type="match status" value="1"/>
</dbReference>
<protein>
    <submittedName>
        <fullName evidence="8">Acetyl-CoA carboxylase, carboxyltransferase component</fullName>
    </submittedName>
</protein>
<keyword evidence="3 5" id="KW-0238">DNA-binding</keyword>
<keyword evidence="9" id="KW-1185">Reference proteome</keyword>
<dbReference type="RefSeq" id="WP_103959337.1">
    <property type="nucleotide sequence ID" value="NZ_FNVT01000009.1"/>
</dbReference>
<dbReference type="InterPro" id="IPR016032">
    <property type="entry name" value="Sig_transdc_resp-reg_C-effctor"/>
</dbReference>
<evidence type="ECO:0000256" key="3">
    <source>
        <dbReference type="ARBA" id="ARBA00023125"/>
    </source>
</evidence>
<proteinExistence type="inferred from homology"/>
<dbReference type="InterPro" id="IPR051677">
    <property type="entry name" value="AfsR-DnrI-RedD_regulator"/>
</dbReference>
<accession>A0A1H6EDX3</accession>
<dbReference type="PROSITE" id="PS50989">
    <property type="entry name" value="COA_CT_CTER"/>
    <property type="match status" value="1"/>
</dbReference>
<dbReference type="GO" id="GO:0006355">
    <property type="term" value="P:regulation of DNA-templated transcription"/>
    <property type="evidence" value="ECO:0007669"/>
    <property type="project" value="InterPro"/>
</dbReference>
<evidence type="ECO:0000256" key="4">
    <source>
        <dbReference type="ARBA" id="ARBA00023163"/>
    </source>
</evidence>
<organism evidence="8 9">
    <name type="scientific">Nonomuraea solani</name>
    <dbReference type="NCBI Taxonomy" id="1144553"/>
    <lineage>
        <taxon>Bacteria</taxon>
        <taxon>Bacillati</taxon>
        <taxon>Actinomycetota</taxon>
        <taxon>Actinomycetes</taxon>
        <taxon>Streptosporangiales</taxon>
        <taxon>Streptosporangiaceae</taxon>
        <taxon>Nonomuraea</taxon>
    </lineage>
</organism>
<dbReference type="InterPro" id="IPR005158">
    <property type="entry name" value="BTAD"/>
</dbReference>
<dbReference type="InterPro" id="IPR036388">
    <property type="entry name" value="WH-like_DNA-bd_sf"/>
</dbReference>
<dbReference type="InterPro" id="IPR029045">
    <property type="entry name" value="ClpP/crotonase-like_dom_sf"/>
</dbReference>
<dbReference type="Gene3D" id="1.10.10.10">
    <property type="entry name" value="Winged helix-like DNA-binding domain superfamily/Winged helix DNA-binding domain"/>
    <property type="match status" value="1"/>
</dbReference>
<dbReference type="GO" id="GO:0000160">
    <property type="term" value="P:phosphorelay signal transduction system"/>
    <property type="evidence" value="ECO:0007669"/>
    <property type="project" value="InterPro"/>
</dbReference>
<dbReference type="SUPFAM" id="SSF46894">
    <property type="entry name" value="C-terminal effector domain of the bipartite response regulators"/>
    <property type="match status" value="1"/>
</dbReference>
<dbReference type="Proteomes" id="UP000236732">
    <property type="component" value="Unassembled WGS sequence"/>
</dbReference>
<reference evidence="8 9" key="1">
    <citation type="submission" date="2016-10" db="EMBL/GenBank/DDBJ databases">
        <authorList>
            <person name="de Groot N.N."/>
        </authorList>
    </citation>
    <scope>NUCLEOTIDE SEQUENCE [LARGE SCALE GENOMIC DNA]</scope>
    <source>
        <strain evidence="8 9">CGMCC 4.7037</strain>
    </source>
</reference>
<dbReference type="Pfam" id="PF03704">
    <property type="entry name" value="BTAD"/>
    <property type="match status" value="1"/>
</dbReference>
<dbReference type="PROSITE" id="PS51755">
    <property type="entry name" value="OMPR_PHOB"/>
    <property type="match status" value="1"/>
</dbReference>
<evidence type="ECO:0000313" key="9">
    <source>
        <dbReference type="Proteomes" id="UP000236732"/>
    </source>
</evidence>
<feature type="domain" description="OmpR/PhoB-type" evidence="7">
    <location>
        <begin position="1"/>
        <end position="97"/>
    </location>
</feature>
<dbReference type="CDD" id="cd15831">
    <property type="entry name" value="BTAD"/>
    <property type="match status" value="1"/>
</dbReference>
<keyword evidence="8" id="KW-0808">Transferase</keyword>
<dbReference type="InterPro" id="IPR011990">
    <property type="entry name" value="TPR-like_helical_dom_sf"/>
</dbReference>
<sequence>MRFLQLGPLTVRTDSGEPSAVGGKQAVLLAELLAAEGNVVPAGRLVDEIYGGEPPAKPLRALHAQMTRLRRKLAQWDAHGPGPERLTSSHTGYALKIDAAESDVAQFLAEARRGRALVGTDAHEAIAVLQGCLGLWRGPVLDGVSIGQGARFLASRLEEVKLQAVESLIEARIGVGGDAEVVSDLERLLEEHPYHEQLADLLMTCLYRLSRTADALAVYERVRRRFVDDLGIEPNPRLSERFTAILNHDLGHDPVKRPAAEPEPFVRTARRPQEYLRAIADPGTFAELGPGEPGDAPASGVCRVDGKSVAVFARGGRSSSSSSASSSDGADIQRAMEYARRARVPVVGFIDSGEASLEGYGPVLRTAAGLSGHVPQISVVLGPCTGAAAYVSALSDLVVTTGAAGSGNVALTSPGVDETFPLVRRLLGYLPSSCWHPPPVAPPVPAEPMPGSPAETRDVIRGIVDSGSDLELYAGTGDGLITALARVEGMPAGIVAATGPLTLAATDKGTRFVRMCDAYGLPLITLVDTPLFPPGQEDTGARLLYALIKASVPRISVILRGTHTVMNATEIGADAVYAWESTNTAALGPVDAVLAPDRTRHAVAARLAVLTSALEPGFRHDNQPQ</sequence>
<evidence type="ECO:0000259" key="6">
    <source>
        <dbReference type="PROSITE" id="PS50989"/>
    </source>
</evidence>
<evidence type="ECO:0000313" key="8">
    <source>
        <dbReference type="EMBL" id="SEG95453.1"/>
    </source>
</evidence>
<feature type="DNA-binding region" description="OmpR/PhoB-type" evidence="5">
    <location>
        <begin position="1"/>
        <end position="97"/>
    </location>
</feature>
<comment type="similarity">
    <text evidence="1">Belongs to the AfsR/DnrI/RedD regulatory family.</text>
</comment>
<dbReference type="SMART" id="SM01043">
    <property type="entry name" value="BTAD"/>
    <property type="match status" value="1"/>
</dbReference>
<dbReference type="OrthoDB" id="9803706at2"/>
<dbReference type="PANTHER" id="PTHR35807">
    <property type="entry name" value="TRANSCRIPTIONAL REGULATOR REDD-RELATED"/>
    <property type="match status" value="1"/>
</dbReference>
<keyword evidence="2" id="KW-0805">Transcription regulation</keyword>
<dbReference type="Pfam" id="PF01039">
    <property type="entry name" value="Carboxyl_trans"/>
    <property type="match status" value="1"/>
</dbReference>
<gene>
    <name evidence="8" type="ORF">SAMN05444920_10969</name>
</gene>
<evidence type="ECO:0000259" key="7">
    <source>
        <dbReference type="PROSITE" id="PS51755"/>
    </source>
</evidence>
<feature type="domain" description="CoA carboxyltransferase C-terminal" evidence="6">
    <location>
        <begin position="441"/>
        <end position="625"/>
    </location>
</feature>
<evidence type="ECO:0000256" key="1">
    <source>
        <dbReference type="ARBA" id="ARBA00005820"/>
    </source>
</evidence>
<dbReference type="PANTHER" id="PTHR35807:SF1">
    <property type="entry name" value="TRANSCRIPTIONAL REGULATOR REDD"/>
    <property type="match status" value="1"/>
</dbReference>